<dbReference type="InterPro" id="IPR019926">
    <property type="entry name" value="Ribosomal_uL3_CS"/>
</dbReference>
<name>A0A9D5CGH5_9LILI</name>
<comment type="similarity">
    <text evidence="1 4">Belongs to the universal ribosomal protein uL3 family.</text>
</comment>
<reference evidence="5" key="1">
    <citation type="submission" date="2021-03" db="EMBL/GenBank/DDBJ databases">
        <authorList>
            <person name="Li Z."/>
            <person name="Yang C."/>
        </authorList>
    </citation>
    <scope>NUCLEOTIDE SEQUENCE</scope>
    <source>
        <strain evidence="5">Dzin_1.0</strain>
        <tissue evidence="5">Leaf</tissue>
    </source>
</reference>
<dbReference type="GO" id="GO:0006412">
    <property type="term" value="P:translation"/>
    <property type="evidence" value="ECO:0007669"/>
    <property type="project" value="InterPro"/>
</dbReference>
<dbReference type="GO" id="GO:0022625">
    <property type="term" value="C:cytosolic large ribosomal subunit"/>
    <property type="evidence" value="ECO:0007669"/>
    <property type="project" value="TreeGrafter"/>
</dbReference>
<dbReference type="Pfam" id="PF00297">
    <property type="entry name" value="Ribosomal_L3"/>
    <property type="match status" value="1"/>
</dbReference>
<dbReference type="InterPro" id="IPR000597">
    <property type="entry name" value="Ribosomal_uL3"/>
</dbReference>
<dbReference type="Proteomes" id="UP001085076">
    <property type="component" value="Miscellaneous, Linkage group lg05"/>
</dbReference>
<dbReference type="InterPro" id="IPR044892">
    <property type="entry name" value="Ribosomal_L3_dom_3_arc_sf"/>
</dbReference>
<dbReference type="PANTHER" id="PTHR11363:SF5">
    <property type="entry name" value="LARGE RIBOSOMAL SUBUNIT PROTEIN UL3"/>
    <property type="match status" value="1"/>
</dbReference>
<dbReference type="FunFam" id="2.40.30.10:FF:000079">
    <property type="entry name" value="60S ribosomal protein L3"/>
    <property type="match status" value="1"/>
</dbReference>
<evidence type="ECO:0000256" key="1">
    <source>
        <dbReference type="ARBA" id="ARBA00006540"/>
    </source>
</evidence>
<gene>
    <name evidence="5" type="ORF">J5N97_020806</name>
</gene>
<dbReference type="FunFam" id="2.40.30.10:FF:000351">
    <property type="entry name" value="Ribosomal protein L3"/>
    <property type="match status" value="1"/>
</dbReference>
<comment type="caution">
    <text evidence="5">The sequence shown here is derived from an EMBL/GenBank/DDBJ whole genome shotgun (WGS) entry which is preliminary data.</text>
</comment>
<evidence type="ECO:0008006" key="7">
    <source>
        <dbReference type="Google" id="ProtNLM"/>
    </source>
</evidence>
<dbReference type="GO" id="GO:0003735">
    <property type="term" value="F:structural constituent of ribosome"/>
    <property type="evidence" value="ECO:0007669"/>
    <property type="project" value="InterPro"/>
</dbReference>
<evidence type="ECO:0000256" key="4">
    <source>
        <dbReference type="RuleBase" id="RU003905"/>
    </source>
</evidence>
<evidence type="ECO:0000256" key="3">
    <source>
        <dbReference type="ARBA" id="ARBA00023274"/>
    </source>
</evidence>
<reference evidence="5" key="2">
    <citation type="journal article" date="2022" name="Hortic Res">
        <title>The genome of Dioscorea zingiberensis sheds light on the biosynthesis, origin and evolution of the medicinally important diosgenin saponins.</title>
        <authorList>
            <person name="Li Y."/>
            <person name="Tan C."/>
            <person name="Li Z."/>
            <person name="Guo J."/>
            <person name="Li S."/>
            <person name="Chen X."/>
            <person name="Wang C."/>
            <person name="Dai X."/>
            <person name="Yang H."/>
            <person name="Song W."/>
            <person name="Hou L."/>
            <person name="Xu J."/>
            <person name="Tong Z."/>
            <person name="Xu A."/>
            <person name="Yuan X."/>
            <person name="Wang W."/>
            <person name="Yang Q."/>
            <person name="Chen L."/>
            <person name="Sun Z."/>
            <person name="Wang K."/>
            <person name="Pan B."/>
            <person name="Chen J."/>
            <person name="Bao Y."/>
            <person name="Liu F."/>
            <person name="Qi X."/>
            <person name="Gang D.R."/>
            <person name="Wen J."/>
            <person name="Li J."/>
        </authorList>
    </citation>
    <scope>NUCLEOTIDE SEQUENCE</scope>
    <source>
        <strain evidence="5">Dzin_1.0</strain>
    </source>
</reference>
<dbReference type="FunFam" id="4.10.960.10:FF:000002">
    <property type="entry name" value="60S ribosomal protein L3"/>
    <property type="match status" value="1"/>
</dbReference>
<dbReference type="InterPro" id="IPR045077">
    <property type="entry name" value="L3_arc_euk"/>
</dbReference>
<dbReference type="OrthoDB" id="1611972at2759"/>
<accession>A0A9D5CGH5</accession>
<keyword evidence="3 4" id="KW-0687">Ribonucleoprotein</keyword>
<keyword evidence="2 4" id="KW-0689">Ribosomal protein</keyword>
<evidence type="ECO:0000256" key="2">
    <source>
        <dbReference type="ARBA" id="ARBA00022980"/>
    </source>
</evidence>
<dbReference type="PANTHER" id="PTHR11363">
    <property type="entry name" value="60S RIBOSOMAL PROTEIN L3-RELATED"/>
    <property type="match status" value="1"/>
</dbReference>
<evidence type="ECO:0000313" key="6">
    <source>
        <dbReference type="Proteomes" id="UP001085076"/>
    </source>
</evidence>
<dbReference type="Gene3D" id="3.30.1430.10">
    <property type="match status" value="1"/>
</dbReference>
<evidence type="ECO:0000313" key="5">
    <source>
        <dbReference type="EMBL" id="KAJ0972847.1"/>
    </source>
</evidence>
<sequence length="460" mass="52549">MLSKIAKKKTSQKEVERLKSRLESQKGSFFPPNFQIFGVLVGRNTRESENWLSSVDAIGLWSWRSLKIKKGMSHRKFEHPRHGSLGFLPRKRASRHRGKVKAFPKDDLSKAPRLTAFMGYKSGMTHIVREVDKPGSKLHKKETCEAVTVIEVPPMIVVGVVGYVKTPHGLRSLNTVWAQHLSEEVKRRFYKNWFKSKKTAFSKYSKKYESEDGKKDIQAQLEKMKKYASVIRVLAHTQIRKIKGLKQKKAHLMEIQVTGGDVAQKVDYAYSFFEKQIPVDAVFQKDEMIDVIGVTKGKGYEGVVTRWGVTRLPRKTHRGLRKVACIGAWHPARVSYTVARAGQNGYHHRTEMNKKIYKIGKAGEEFHSAATDFDRTEKGITPMGGFPHYGIVKDDYLMIKGCCMGPKKRVITLRQSLLKQTSRVATEEIKLKFIDTSSKFGHGRFQTTQEKAKFYGRLKA</sequence>
<dbReference type="GO" id="GO:0003723">
    <property type="term" value="F:RNA binding"/>
    <property type="evidence" value="ECO:0007669"/>
    <property type="project" value="TreeGrafter"/>
</dbReference>
<dbReference type="FunFam" id="3.30.1430.10:FF:000001">
    <property type="entry name" value="60S ribosomal protein L3"/>
    <property type="match status" value="1"/>
</dbReference>
<dbReference type="Gene3D" id="4.10.960.10">
    <property type="entry name" value="Ribosomal protein L3, domain 3"/>
    <property type="match status" value="1"/>
</dbReference>
<protein>
    <recommendedName>
        <fullName evidence="7">60S ribosomal protein L3</fullName>
    </recommendedName>
</protein>
<dbReference type="EMBL" id="JAGGNH010000005">
    <property type="protein sequence ID" value="KAJ0972847.1"/>
    <property type="molecule type" value="Genomic_DNA"/>
</dbReference>
<keyword evidence="6" id="KW-1185">Reference proteome</keyword>
<dbReference type="SUPFAM" id="SSF50447">
    <property type="entry name" value="Translation proteins"/>
    <property type="match status" value="1"/>
</dbReference>
<dbReference type="PROSITE" id="PS00474">
    <property type="entry name" value="RIBOSOMAL_L3"/>
    <property type="match status" value="1"/>
</dbReference>
<dbReference type="InterPro" id="IPR009000">
    <property type="entry name" value="Transl_B-barrel_sf"/>
</dbReference>
<dbReference type="AlphaFoldDB" id="A0A9D5CGH5"/>
<proteinExistence type="inferred from homology"/>
<dbReference type="Gene3D" id="2.40.30.10">
    <property type="entry name" value="Translation factors"/>
    <property type="match status" value="1"/>
</dbReference>
<organism evidence="5 6">
    <name type="scientific">Dioscorea zingiberensis</name>
    <dbReference type="NCBI Taxonomy" id="325984"/>
    <lineage>
        <taxon>Eukaryota</taxon>
        <taxon>Viridiplantae</taxon>
        <taxon>Streptophyta</taxon>
        <taxon>Embryophyta</taxon>
        <taxon>Tracheophyta</taxon>
        <taxon>Spermatophyta</taxon>
        <taxon>Magnoliopsida</taxon>
        <taxon>Liliopsida</taxon>
        <taxon>Dioscoreales</taxon>
        <taxon>Dioscoreaceae</taxon>
        <taxon>Dioscorea</taxon>
    </lineage>
</organism>